<feature type="non-terminal residue" evidence="1">
    <location>
        <position position="279"/>
    </location>
</feature>
<reference evidence="1 2" key="1">
    <citation type="submission" date="2019-03" db="EMBL/GenBank/DDBJ databases">
        <title>Genomic Encyclopedia of Type Strains, Phase IV (KMG-IV): sequencing the most valuable type-strain genomes for metagenomic binning, comparative biology and taxonomic classification.</title>
        <authorList>
            <person name="Goeker M."/>
        </authorList>
    </citation>
    <scope>NUCLEOTIDE SEQUENCE [LARGE SCALE GENOMIC DNA]</scope>
    <source>
        <strain evidence="1 2">DSM 25894</strain>
    </source>
</reference>
<comment type="caution">
    <text evidence="1">The sequence shown here is derived from an EMBL/GenBank/DDBJ whole genome shotgun (WGS) entry which is preliminary data.</text>
</comment>
<protein>
    <submittedName>
        <fullName evidence="1">Uncharacterized protein</fullName>
    </submittedName>
</protein>
<dbReference type="AlphaFoldDB" id="A0A4R3MJE6"/>
<keyword evidence="2" id="KW-1185">Reference proteome</keyword>
<evidence type="ECO:0000313" key="1">
    <source>
        <dbReference type="EMBL" id="TCT14394.1"/>
    </source>
</evidence>
<gene>
    <name evidence="1" type="ORF">EDD68_1424</name>
</gene>
<dbReference type="Proteomes" id="UP000294650">
    <property type="component" value="Unassembled WGS sequence"/>
</dbReference>
<dbReference type="EMBL" id="SMAN01000042">
    <property type="protein sequence ID" value="TCT14394.1"/>
    <property type="molecule type" value="Genomic_DNA"/>
</dbReference>
<organism evidence="1 2">
    <name type="scientific">Melghiribacillus thermohalophilus</name>
    <dbReference type="NCBI Taxonomy" id="1324956"/>
    <lineage>
        <taxon>Bacteria</taxon>
        <taxon>Bacillati</taxon>
        <taxon>Bacillota</taxon>
        <taxon>Bacilli</taxon>
        <taxon>Bacillales</taxon>
        <taxon>Bacillaceae</taxon>
        <taxon>Melghiribacillus</taxon>
    </lineage>
</organism>
<evidence type="ECO:0000313" key="2">
    <source>
        <dbReference type="Proteomes" id="UP000294650"/>
    </source>
</evidence>
<dbReference type="RefSeq" id="WP_207902603.1">
    <property type="nucleotide sequence ID" value="NZ_SMAN01000042.1"/>
</dbReference>
<name>A0A4R3MJE6_9BACI</name>
<accession>A0A4R3MJE6</accession>
<sequence length="279" mass="31745">MIRLSFKRLLNRKGSTLTFLIALTALFALIPFGLQQSRDTKLAVDHSITEYGRGTYDLLVRPGGSRTETEKQLGVVEDNYIGDSQGGISISEWEELKEMEGIEVAAPVASLGYFRGNQMSIELPRLPEPTRFTWQFFTSDGLTKYPISEPESLVYFEETETGSIQYIADPDLKQRSFGDRFMTVIMPPNYYLLVAIDIESEEQLTGIDFSAFHNADKPFWLSALKKNYGDPHIVKVLKRDGLTIPLFMKIKAETLDVELEDYLEAFNLQESEWLMSIPD</sequence>
<proteinExistence type="predicted"/>